<comment type="subcellular location">
    <subcellularLocation>
        <location evidence="1 7">Cell membrane</location>
        <topology evidence="1 7">Multi-pass membrane protein</topology>
    </subcellularLocation>
</comment>
<organism evidence="10 11">
    <name type="scientific">Agromyces atrinae</name>
    <dbReference type="NCBI Taxonomy" id="592376"/>
    <lineage>
        <taxon>Bacteria</taxon>
        <taxon>Bacillati</taxon>
        <taxon>Actinomycetota</taxon>
        <taxon>Actinomycetes</taxon>
        <taxon>Micrococcales</taxon>
        <taxon>Microbacteriaceae</taxon>
        <taxon>Agromyces</taxon>
    </lineage>
</organism>
<proteinExistence type="inferred from homology"/>
<gene>
    <name evidence="10" type="ORF">BJ972_002450</name>
</gene>
<dbReference type="Proteomes" id="UP000581087">
    <property type="component" value="Unassembled WGS sequence"/>
</dbReference>
<keyword evidence="10" id="KW-0762">Sugar transport</keyword>
<evidence type="ECO:0000256" key="4">
    <source>
        <dbReference type="ARBA" id="ARBA00022692"/>
    </source>
</evidence>
<evidence type="ECO:0000256" key="3">
    <source>
        <dbReference type="ARBA" id="ARBA00022475"/>
    </source>
</evidence>
<dbReference type="InterPro" id="IPR000515">
    <property type="entry name" value="MetI-like"/>
</dbReference>
<dbReference type="PROSITE" id="PS50928">
    <property type="entry name" value="ABC_TM1"/>
    <property type="match status" value="1"/>
</dbReference>
<evidence type="ECO:0000256" key="6">
    <source>
        <dbReference type="ARBA" id="ARBA00023136"/>
    </source>
</evidence>
<dbReference type="GO" id="GO:0055085">
    <property type="term" value="P:transmembrane transport"/>
    <property type="evidence" value="ECO:0007669"/>
    <property type="project" value="InterPro"/>
</dbReference>
<feature type="transmembrane region" description="Helical" evidence="7">
    <location>
        <begin position="298"/>
        <end position="318"/>
    </location>
</feature>
<evidence type="ECO:0000256" key="1">
    <source>
        <dbReference type="ARBA" id="ARBA00004651"/>
    </source>
</evidence>
<dbReference type="Pfam" id="PF00528">
    <property type="entry name" value="BPD_transp_1"/>
    <property type="match status" value="1"/>
</dbReference>
<name>A0A852SJ07_9MICO</name>
<dbReference type="AlphaFoldDB" id="A0A852SJ07"/>
<dbReference type="Gene3D" id="1.10.3720.10">
    <property type="entry name" value="MetI-like"/>
    <property type="match status" value="1"/>
</dbReference>
<dbReference type="CDD" id="cd06261">
    <property type="entry name" value="TM_PBP2"/>
    <property type="match status" value="1"/>
</dbReference>
<sequence length="322" mass="34759">MALPALSEVGARVRPGPAGRPSNGRRSTGPSSQKRRQALIAWGFCLPFVIVFGIFMVVPLVGSFAMSFTDFTARDIPSPFSVNFTGLEQYGALFSDPRFVKSLGVTAIFVVVGIPVTMAVALGLALALNMSKGKFVSFLRVGFYAPVVTSIVAVAVVWRYILQPEGLLNSALAVVGIDGPNWLNDPSWALPSLIMMAVWRNVGTLMVIFLAGLQAVPEEVQEAAVMDGASPFRRLRSVTLPLLRPTLLLGAILISVGYLQFFEEAFVMTKGGPLDSTLSVAYYTYQQFGFGEYGLASAASYVLFLAIALISLLQFRLLRSKD</sequence>
<reference evidence="10 11" key="1">
    <citation type="submission" date="2020-07" db="EMBL/GenBank/DDBJ databases">
        <title>Sequencing the genomes of 1000 actinobacteria strains.</title>
        <authorList>
            <person name="Klenk H.-P."/>
        </authorList>
    </citation>
    <scope>NUCLEOTIDE SEQUENCE [LARGE SCALE GENOMIC DNA]</scope>
    <source>
        <strain evidence="10 11">DSM 23870</strain>
    </source>
</reference>
<evidence type="ECO:0000313" key="10">
    <source>
        <dbReference type="EMBL" id="NYD67931.1"/>
    </source>
</evidence>
<feature type="transmembrane region" description="Helical" evidence="7">
    <location>
        <begin position="242"/>
        <end position="261"/>
    </location>
</feature>
<feature type="region of interest" description="Disordered" evidence="8">
    <location>
        <begin position="1"/>
        <end position="32"/>
    </location>
</feature>
<keyword evidence="4 7" id="KW-0812">Transmembrane</keyword>
<keyword evidence="3" id="KW-1003">Cell membrane</keyword>
<dbReference type="InterPro" id="IPR051393">
    <property type="entry name" value="ABC_transporter_permease"/>
</dbReference>
<feature type="transmembrane region" description="Helical" evidence="7">
    <location>
        <begin position="141"/>
        <end position="161"/>
    </location>
</feature>
<evidence type="ECO:0000256" key="8">
    <source>
        <dbReference type="SAM" id="MobiDB-lite"/>
    </source>
</evidence>
<keyword evidence="2 7" id="KW-0813">Transport</keyword>
<comment type="similarity">
    <text evidence="7">Belongs to the binding-protein-dependent transport system permease family.</text>
</comment>
<evidence type="ECO:0000256" key="7">
    <source>
        <dbReference type="RuleBase" id="RU363032"/>
    </source>
</evidence>
<evidence type="ECO:0000256" key="5">
    <source>
        <dbReference type="ARBA" id="ARBA00022989"/>
    </source>
</evidence>
<dbReference type="GO" id="GO:0005886">
    <property type="term" value="C:plasma membrane"/>
    <property type="evidence" value="ECO:0007669"/>
    <property type="project" value="UniProtKB-SubCell"/>
</dbReference>
<keyword evidence="6 7" id="KW-0472">Membrane</keyword>
<dbReference type="EMBL" id="JACCBI010000001">
    <property type="protein sequence ID" value="NYD67931.1"/>
    <property type="molecule type" value="Genomic_DNA"/>
</dbReference>
<evidence type="ECO:0000259" key="9">
    <source>
        <dbReference type="PROSITE" id="PS50928"/>
    </source>
</evidence>
<dbReference type="PANTHER" id="PTHR30193:SF37">
    <property type="entry name" value="INNER MEMBRANE ABC TRANSPORTER PERMEASE PROTEIN YCJO"/>
    <property type="match status" value="1"/>
</dbReference>
<accession>A0A852SJ07</accession>
<feature type="transmembrane region" description="Helical" evidence="7">
    <location>
        <begin position="39"/>
        <end position="61"/>
    </location>
</feature>
<feature type="domain" description="ABC transmembrane type-1" evidence="9">
    <location>
        <begin position="103"/>
        <end position="314"/>
    </location>
</feature>
<evidence type="ECO:0000256" key="2">
    <source>
        <dbReference type="ARBA" id="ARBA00022448"/>
    </source>
</evidence>
<protein>
    <submittedName>
        <fullName evidence="10">Multiple sugar transport system permease protein</fullName>
    </submittedName>
</protein>
<dbReference type="PANTHER" id="PTHR30193">
    <property type="entry name" value="ABC TRANSPORTER PERMEASE PROTEIN"/>
    <property type="match status" value="1"/>
</dbReference>
<feature type="transmembrane region" description="Helical" evidence="7">
    <location>
        <begin position="103"/>
        <end position="129"/>
    </location>
</feature>
<evidence type="ECO:0000313" key="11">
    <source>
        <dbReference type="Proteomes" id="UP000581087"/>
    </source>
</evidence>
<feature type="transmembrane region" description="Helical" evidence="7">
    <location>
        <begin position="188"/>
        <end position="211"/>
    </location>
</feature>
<dbReference type="InterPro" id="IPR035906">
    <property type="entry name" value="MetI-like_sf"/>
</dbReference>
<dbReference type="SUPFAM" id="SSF161098">
    <property type="entry name" value="MetI-like"/>
    <property type="match status" value="1"/>
</dbReference>
<keyword evidence="5 7" id="KW-1133">Transmembrane helix</keyword>
<comment type="caution">
    <text evidence="10">The sequence shown here is derived from an EMBL/GenBank/DDBJ whole genome shotgun (WGS) entry which is preliminary data.</text>
</comment>